<comment type="caution">
    <text evidence="2">The sequence shown here is derived from an EMBL/GenBank/DDBJ whole genome shotgun (WGS) entry which is preliminary data.</text>
</comment>
<evidence type="ECO:0000259" key="1">
    <source>
        <dbReference type="Pfam" id="PF07534"/>
    </source>
</evidence>
<dbReference type="EMBL" id="MPUH01000125">
    <property type="protein sequence ID" value="OMJ89483.1"/>
    <property type="molecule type" value="Genomic_DNA"/>
</dbReference>
<accession>A0A1R2CKC7</accession>
<proteinExistence type="predicted"/>
<keyword evidence="3" id="KW-1185">Reference proteome</keyword>
<feature type="domain" description="TLDc" evidence="1">
    <location>
        <begin position="122"/>
        <end position="233"/>
    </location>
</feature>
<dbReference type="OrthoDB" id="317862at2759"/>
<reference evidence="2 3" key="1">
    <citation type="submission" date="2016-11" db="EMBL/GenBank/DDBJ databases">
        <title>The macronuclear genome of Stentor coeruleus: a giant cell with tiny introns.</title>
        <authorList>
            <person name="Slabodnick M."/>
            <person name="Ruby J.G."/>
            <person name="Reiff S.B."/>
            <person name="Swart E.C."/>
            <person name="Gosai S."/>
            <person name="Prabakaran S."/>
            <person name="Witkowska E."/>
            <person name="Larue G.E."/>
            <person name="Fisher S."/>
            <person name="Freeman R.M."/>
            <person name="Gunawardena J."/>
            <person name="Chu W."/>
            <person name="Stover N.A."/>
            <person name="Gregory B.D."/>
            <person name="Nowacki M."/>
            <person name="Derisi J."/>
            <person name="Roy S.W."/>
            <person name="Marshall W.F."/>
            <person name="Sood P."/>
        </authorList>
    </citation>
    <scope>NUCLEOTIDE SEQUENCE [LARGE SCALE GENOMIC DNA]</scope>
    <source>
        <strain evidence="2">WM001</strain>
    </source>
</reference>
<dbReference type="Proteomes" id="UP000187209">
    <property type="component" value="Unassembled WGS sequence"/>
</dbReference>
<dbReference type="Pfam" id="PF07534">
    <property type="entry name" value="TLD"/>
    <property type="match status" value="1"/>
</dbReference>
<evidence type="ECO:0000313" key="3">
    <source>
        <dbReference type="Proteomes" id="UP000187209"/>
    </source>
</evidence>
<protein>
    <recommendedName>
        <fullName evidence="1">TLDc domain-containing protein</fullName>
    </recommendedName>
</protein>
<organism evidence="2 3">
    <name type="scientific">Stentor coeruleus</name>
    <dbReference type="NCBI Taxonomy" id="5963"/>
    <lineage>
        <taxon>Eukaryota</taxon>
        <taxon>Sar</taxon>
        <taxon>Alveolata</taxon>
        <taxon>Ciliophora</taxon>
        <taxon>Postciliodesmatophora</taxon>
        <taxon>Heterotrichea</taxon>
        <taxon>Heterotrichida</taxon>
        <taxon>Stentoridae</taxon>
        <taxon>Stentor</taxon>
    </lineage>
</organism>
<dbReference type="AlphaFoldDB" id="A0A1R2CKC7"/>
<sequence>MNEFLVCNECSKGEMTLFQEENKEEEYICVFCNHGEAEYLIDGQPGCIECKHNKKNKHRSSASSLRSEKDIIQTSPTKLTAVHEKSGVPNNIAEQLKLCMEICNHRPGDSTVSVEMYKAHKFLQKYISKSQNELIALYNTKNDGFSAMAFHSRCDDCKNGLIIILSLNLGYEIAAFTWKGIRKNISKTNDSQMGGAFINSNSFELVPFNDSTVFSLAEGIRFGADNSLYLNFDVKEKSLCNFDPRLKDNLLWTSYIVEITIYKLQIAE</sequence>
<name>A0A1R2CKC7_9CILI</name>
<dbReference type="InterPro" id="IPR006571">
    <property type="entry name" value="TLDc_dom"/>
</dbReference>
<gene>
    <name evidence="2" type="ORF">SteCoe_8386</name>
</gene>
<evidence type="ECO:0000313" key="2">
    <source>
        <dbReference type="EMBL" id="OMJ89483.1"/>
    </source>
</evidence>